<dbReference type="Proteomes" id="UP000634206">
    <property type="component" value="Unassembled WGS sequence"/>
</dbReference>
<feature type="region of interest" description="Disordered" evidence="7">
    <location>
        <begin position="623"/>
        <end position="723"/>
    </location>
</feature>
<comment type="caution">
    <text evidence="10">The sequence shown here is derived from an EMBL/GenBank/DDBJ whole genome shotgun (WGS) entry which is preliminary data.</text>
</comment>
<proteinExistence type="predicted"/>
<feature type="domain" description="VWFA" evidence="9">
    <location>
        <begin position="91"/>
        <end position="268"/>
    </location>
</feature>
<dbReference type="InterPro" id="IPR024163">
    <property type="entry name" value="Aerotolerance_reg_N"/>
</dbReference>
<evidence type="ECO:0000313" key="10">
    <source>
        <dbReference type="EMBL" id="MBK1854327.1"/>
    </source>
</evidence>
<keyword evidence="1" id="KW-1003">Cell membrane</keyword>
<dbReference type="Gene3D" id="1.25.40.10">
    <property type="entry name" value="Tetratricopeptide repeat domain"/>
    <property type="match status" value="1"/>
</dbReference>
<evidence type="ECO:0000313" key="11">
    <source>
        <dbReference type="Proteomes" id="UP000634206"/>
    </source>
</evidence>
<keyword evidence="4 8" id="KW-0472">Membrane</keyword>
<dbReference type="Pfam" id="PF07584">
    <property type="entry name" value="BatA"/>
    <property type="match status" value="1"/>
</dbReference>
<dbReference type="RefSeq" id="WP_309488932.1">
    <property type="nucleotide sequence ID" value="NZ_JAENIG010000002.1"/>
</dbReference>
<dbReference type="Gene3D" id="3.40.50.410">
    <property type="entry name" value="von Willebrand factor, type A domain"/>
    <property type="match status" value="1"/>
</dbReference>
<evidence type="ECO:0000259" key="9">
    <source>
        <dbReference type="PROSITE" id="PS50234"/>
    </source>
</evidence>
<dbReference type="AlphaFoldDB" id="A0AAE2SC67"/>
<gene>
    <name evidence="10" type="ORF">JIN83_05125</name>
</gene>
<dbReference type="InterPro" id="IPR050768">
    <property type="entry name" value="UPF0353/GerABKA_families"/>
</dbReference>
<dbReference type="SUPFAM" id="SSF53300">
    <property type="entry name" value="vWA-like"/>
    <property type="match status" value="1"/>
</dbReference>
<dbReference type="SMART" id="SM00327">
    <property type="entry name" value="VWA"/>
    <property type="match status" value="1"/>
</dbReference>
<accession>A0AAE2SC67</accession>
<dbReference type="SUPFAM" id="SSF48452">
    <property type="entry name" value="TPR-like"/>
    <property type="match status" value="1"/>
</dbReference>
<keyword evidence="5" id="KW-0802">TPR repeat</keyword>
<name>A0AAE2SC67_9BACT</name>
<evidence type="ECO:0000256" key="3">
    <source>
        <dbReference type="ARBA" id="ARBA00022989"/>
    </source>
</evidence>
<evidence type="ECO:0000256" key="4">
    <source>
        <dbReference type="ARBA" id="ARBA00023136"/>
    </source>
</evidence>
<dbReference type="InterPro" id="IPR036465">
    <property type="entry name" value="vWFA_dom_sf"/>
</dbReference>
<feature type="transmembrane region" description="Helical" evidence="8">
    <location>
        <begin position="310"/>
        <end position="328"/>
    </location>
</feature>
<evidence type="ECO:0000256" key="2">
    <source>
        <dbReference type="ARBA" id="ARBA00022692"/>
    </source>
</evidence>
<dbReference type="PANTHER" id="PTHR22550:SF5">
    <property type="entry name" value="LEUCINE ZIPPER PROTEIN 4"/>
    <property type="match status" value="1"/>
</dbReference>
<dbReference type="PANTHER" id="PTHR22550">
    <property type="entry name" value="SPORE GERMINATION PROTEIN"/>
    <property type="match status" value="1"/>
</dbReference>
<keyword evidence="2 8" id="KW-0812">Transmembrane</keyword>
<dbReference type="InterPro" id="IPR002035">
    <property type="entry name" value="VWF_A"/>
</dbReference>
<organism evidence="10 11">
    <name type="scientific">Oceaniferula flava</name>
    <dbReference type="NCBI Taxonomy" id="2800421"/>
    <lineage>
        <taxon>Bacteria</taxon>
        <taxon>Pseudomonadati</taxon>
        <taxon>Verrucomicrobiota</taxon>
        <taxon>Verrucomicrobiia</taxon>
        <taxon>Verrucomicrobiales</taxon>
        <taxon>Verrucomicrobiaceae</taxon>
        <taxon>Oceaniferula</taxon>
    </lineage>
</organism>
<dbReference type="PROSITE" id="PS50234">
    <property type="entry name" value="VWFA"/>
    <property type="match status" value="1"/>
</dbReference>
<dbReference type="Pfam" id="PF13519">
    <property type="entry name" value="VWA_2"/>
    <property type="match status" value="1"/>
</dbReference>
<keyword evidence="11" id="KW-1185">Reference proteome</keyword>
<protein>
    <submittedName>
        <fullName evidence="10">VWA domain-containing protein</fullName>
    </submittedName>
</protein>
<keyword evidence="3 8" id="KW-1133">Transmembrane helix</keyword>
<keyword evidence="6" id="KW-0175">Coiled coil</keyword>
<feature type="transmembrane region" description="Helical" evidence="8">
    <location>
        <begin position="12"/>
        <end position="28"/>
    </location>
</feature>
<sequence length="723" mass="80213">MMSEMIFQKPAMLWLLPSVGLLLLIYRVRVARRKKDIRAFGEDAAWRGLEHHSMEWWRLLLLVGACALVILALARPAANPHPRMLQREGRDVVFLLDVSKSMLAEDRLPNRLQSAKTSIAECVSELDDHRLGLVVFAGSSSIACPLTEDKDFFLNSLDRVGPDTVAHGGTRVGDALLKVCDKLFSDSAQGYKDIVLLTDGGEQGENLDYALEVVNEKQVKLIAIGLGDASAGARIPQVGEQSDYMTYKGQEVWSKLDVVQLRNMVKQADRGAFLAVGTRQMKLGDIYQRISDQEGKQQLAEESVIDYDELYQWLIALAFILLVVMILMPHSMTRRTKKNWLTAAVLMLAGLPDAQAAGVEGGDAAYARGDFQQALEIYQSAATSSAAARLWYKKGNAEYRLELYESAQQSFAEALGRQPGSGLIRDITYNLGNTYYRLSGKAEDSYTALSLVSESVRMYRRVLLQNPQDRDAAMNMELAKIERHKLQQKIQKEEQRRAELKQALEDLKTAIEKAAAAQAKTLKLTDAHLIDDQAEQNWEQTMQKEEQEIISLTEKAVELVDATSKKFFDGIPAEASPLRASRDHLNQAEEFESAAEAYLIHNPHAAHVEEGLALENLHAALDALPSDPDDAEQQAEDGEAGDEEGEGEEGDEEGEEGDQESEGDSEAQSDSEPADANQMNLESMELPPPNDTPEDVIRKNATMQEARQAQGAKKKGNPVEKDW</sequence>
<feature type="transmembrane region" description="Helical" evidence="8">
    <location>
        <begin position="56"/>
        <end position="74"/>
    </location>
</feature>
<feature type="compositionally biased region" description="Acidic residues" evidence="7">
    <location>
        <begin position="627"/>
        <end position="673"/>
    </location>
</feature>
<reference evidence="10" key="1">
    <citation type="submission" date="2021-01" db="EMBL/GenBank/DDBJ databases">
        <title>Modified the classification status of verrucomicrobia.</title>
        <authorList>
            <person name="Feng X."/>
        </authorList>
    </citation>
    <scope>NUCLEOTIDE SEQUENCE</scope>
    <source>
        <strain evidence="10">5K15</strain>
    </source>
</reference>
<evidence type="ECO:0000256" key="1">
    <source>
        <dbReference type="ARBA" id="ARBA00022475"/>
    </source>
</evidence>
<dbReference type="EMBL" id="JAENIG010000002">
    <property type="protein sequence ID" value="MBK1854327.1"/>
    <property type="molecule type" value="Genomic_DNA"/>
</dbReference>
<feature type="coiled-coil region" evidence="6">
    <location>
        <begin position="476"/>
        <end position="562"/>
    </location>
</feature>
<feature type="repeat" description="TPR" evidence="5">
    <location>
        <begin position="388"/>
        <end position="421"/>
    </location>
</feature>
<evidence type="ECO:0000256" key="8">
    <source>
        <dbReference type="SAM" id="Phobius"/>
    </source>
</evidence>
<evidence type="ECO:0000256" key="6">
    <source>
        <dbReference type="SAM" id="Coils"/>
    </source>
</evidence>
<evidence type="ECO:0000256" key="7">
    <source>
        <dbReference type="SAM" id="MobiDB-lite"/>
    </source>
</evidence>
<dbReference type="InterPro" id="IPR019734">
    <property type="entry name" value="TPR_rpt"/>
</dbReference>
<dbReference type="PROSITE" id="PS50005">
    <property type="entry name" value="TPR"/>
    <property type="match status" value="1"/>
</dbReference>
<dbReference type="InterPro" id="IPR011990">
    <property type="entry name" value="TPR-like_helical_dom_sf"/>
</dbReference>
<evidence type="ECO:0000256" key="5">
    <source>
        <dbReference type="PROSITE-ProRule" id="PRU00339"/>
    </source>
</evidence>